<dbReference type="EMBL" id="BAAAYR010000002">
    <property type="protein sequence ID" value="GAA3565123.1"/>
    <property type="molecule type" value="Genomic_DNA"/>
</dbReference>
<name>A0ABP6XF56_9ACTN</name>
<evidence type="ECO:0008006" key="3">
    <source>
        <dbReference type="Google" id="ProtNLM"/>
    </source>
</evidence>
<dbReference type="Proteomes" id="UP001500767">
    <property type="component" value="Unassembled WGS sequence"/>
</dbReference>
<comment type="caution">
    <text evidence="1">The sequence shown here is derived from an EMBL/GenBank/DDBJ whole genome shotgun (WGS) entry which is preliminary data.</text>
</comment>
<proteinExistence type="predicted"/>
<evidence type="ECO:0000313" key="2">
    <source>
        <dbReference type="Proteomes" id="UP001500767"/>
    </source>
</evidence>
<dbReference type="RefSeq" id="WP_204910711.1">
    <property type="nucleotide sequence ID" value="NZ_BAAAYR010000002.1"/>
</dbReference>
<accession>A0ABP6XF56</accession>
<reference evidence="2" key="1">
    <citation type="journal article" date="2019" name="Int. J. Syst. Evol. Microbiol.">
        <title>The Global Catalogue of Microorganisms (GCM) 10K type strain sequencing project: providing services to taxonomists for standard genome sequencing and annotation.</title>
        <authorList>
            <consortium name="The Broad Institute Genomics Platform"/>
            <consortium name="The Broad Institute Genome Sequencing Center for Infectious Disease"/>
            <person name="Wu L."/>
            <person name="Ma J."/>
        </authorList>
    </citation>
    <scope>NUCLEOTIDE SEQUENCE [LARGE SCALE GENOMIC DNA]</scope>
    <source>
        <strain evidence="2">JCM 16540</strain>
    </source>
</reference>
<keyword evidence="2" id="KW-1185">Reference proteome</keyword>
<organism evidence="1 2">
    <name type="scientific">Microlunatus spumicola</name>
    <dbReference type="NCBI Taxonomy" id="81499"/>
    <lineage>
        <taxon>Bacteria</taxon>
        <taxon>Bacillati</taxon>
        <taxon>Actinomycetota</taxon>
        <taxon>Actinomycetes</taxon>
        <taxon>Propionibacteriales</taxon>
        <taxon>Propionibacteriaceae</taxon>
        <taxon>Microlunatus</taxon>
    </lineage>
</organism>
<sequence length="117" mass="12721">MAGWLFVDAPLEEGEELLFRRVCTLRRGRRTVGGEVSVTDRRLVFVPNRLEQLVGVKASAFPRASVDHVTVVPPPPGSERFAALPRTPRARAEVEVDGDLLVLQLEDAAALAGVLGH</sequence>
<protein>
    <recommendedName>
        <fullName evidence="3">EVE domain-containing protein</fullName>
    </recommendedName>
</protein>
<evidence type="ECO:0000313" key="1">
    <source>
        <dbReference type="EMBL" id="GAA3565123.1"/>
    </source>
</evidence>
<gene>
    <name evidence="1" type="ORF">GCM10022197_21060</name>
</gene>